<evidence type="ECO:0000256" key="1">
    <source>
        <dbReference type="ARBA" id="ARBA00004141"/>
    </source>
</evidence>
<dbReference type="PANTHER" id="PTHR11706">
    <property type="entry name" value="SOLUTE CARRIER PROTEIN FAMILY 11 MEMBER"/>
    <property type="match status" value="1"/>
</dbReference>
<comment type="similarity">
    <text evidence="2">Belongs to the NRAMP family.</text>
</comment>
<feature type="transmembrane region" description="Helical" evidence="8">
    <location>
        <begin position="376"/>
        <end position="397"/>
    </location>
</feature>
<feature type="transmembrane region" description="Helical" evidence="8">
    <location>
        <begin position="427"/>
        <end position="444"/>
    </location>
</feature>
<feature type="transmembrane region" description="Helical" evidence="8">
    <location>
        <begin position="86"/>
        <end position="104"/>
    </location>
</feature>
<feature type="transmembrane region" description="Helical" evidence="8">
    <location>
        <begin position="167"/>
        <end position="186"/>
    </location>
</feature>
<keyword evidence="4 8" id="KW-0812">Transmembrane</keyword>
<dbReference type="GO" id="GO:0015086">
    <property type="term" value="F:cadmium ion transmembrane transporter activity"/>
    <property type="evidence" value="ECO:0007669"/>
    <property type="project" value="TreeGrafter"/>
</dbReference>
<proteinExistence type="inferred from homology"/>
<feature type="transmembrane region" description="Helical" evidence="8">
    <location>
        <begin position="523"/>
        <end position="543"/>
    </location>
</feature>
<evidence type="ECO:0000256" key="5">
    <source>
        <dbReference type="ARBA" id="ARBA00022989"/>
    </source>
</evidence>
<feature type="transmembrane region" description="Helical" evidence="8">
    <location>
        <begin position="308"/>
        <end position="333"/>
    </location>
</feature>
<dbReference type="PRINTS" id="PR00447">
    <property type="entry name" value="NATRESASSCMP"/>
</dbReference>
<dbReference type="GO" id="GO:0005381">
    <property type="term" value="F:iron ion transmembrane transporter activity"/>
    <property type="evidence" value="ECO:0007669"/>
    <property type="project" value="TreeGrafter"/>
</dbReference>
<sequence>MDNNTSSSANLADEADNERSAVNGENDEEDPEFSTYFTDQKVDIPEIDKPGFSFPKLLAYTGPGFLMSIAYLDPGNIESDLQSGSIAKYRLLWVLLWATILGLVMQRLSMRIGIVTGLHLAEMCYRQYKKVPRLILWIMIEIAIIGSDMQEVIGTAIAIYLLSARAVPLWAGTIITIIDTFTFLFLDKYGLRKLEVFFGFLITLMAITFGYEFAVVKPDFGGIMKGSLIPWCSNCDPQVLLQAVGIIGAVIMPHNLYLHSALVKSRNVDRKNVQKVKEANYYFLIEASLVKSRNVDRKNVQKVKEANYYFLIEACIALFISFIINVFVVSVFAHGLYGKTNDDIIADCQNVTSLIDEAKEIFQGDTLDVNIYKGGIFLGCSFGVAAMYIWAIGILAAGQSSTMTGTYSGQFAMEGFLNLKWARWQRVLVTRTIAVLPTFYVAFFSEIGEVTKMNDYLNAVMALQLPFATIPTIAFSSSKAIMGEFANGFVNRFIAILLSVIVIGINIFFVINQVNQANLSAGWITFVVIFALAYIAFNIYLVIHMCCSIGSSRLSQYHFVQKYVLKNPSLLLDSVNPNSYSSFKVSRVIRRPIPNEEIVQSCHL</sequence>
<dbReference type="OrthoDB" id="409173at2759"/>
<keyword evidence="10" id="KW-1185">Reference proteome</keyword>
<dbReference type="AlphaFoldDB" id="A0A1J1INE8"/>
<feature type="transmembrane region" description="Helical" evidence="8">
    <location>
        <begin position="198"/>
        <end position="216"/>
    </location>
</feature>
<dbReference type="GO" id="GO:0005886">
    <property type="term" value="C:plasma membrane"/>
    <property type="evidence" value="ECO:0007669"/>
    <property type="project" value="TreeGrafter"/>
</dbReference>
<evidence type="ECO:0000256" key="6">
    <source>
        <dbReference type="ARBA" id="ARBA00023136"/>
    </source>
</evidence>
<dbReference type="GO" id="GO:0005384">
    <property type="term" value="F:manganese ion transmembrane transporter activity"/>
    <property type="evidence" value="ECO:0007669"/>
    <property type="project" value="TreeGrafter"/>
</dbReference>
<dbReference type="Pfam" id="PF01566">
    <property type="entry name" value="Nramp"/>
    <property type="match status" value="2"/>
</dbReference>
<dbReference type="STRING" id="568069.A0A1J1INE8"/>
<dbReference type="PANTHER" id="PTHR11706:SF33">
    <property type="entry name" value="NATURAL RESISTANCE-ASSOCIATED MACROPHAGE PROTEIN 2"/>
    <property type="match status" value="1"/>
</dbReference>
<name>A0A1J1INE8_9DIPT</name>
<feature type="transmembrane region" description="Helical" evidence="8">
    <location>
        <begin position="239"/>
        <end position="258"/>
    </location>
</feature>
<evidence type="ECO:0000256" key="8">
    <source>
        <dbReference type="SAM" id="Phobius"/>
    </source>
</evidence>
<reference evidence="9 10" key="1">
    <citation type="submission" date="2015-04" db="EMBL/GenBank/DDBJ databases">
        <authorList>
            <person name="Syromyatnikov M.Y."/>
            <person name="Popov V.N."/>
        </authorList>
    </citation>
    <scope>NUCLEOTIDE SEQUENCE [LARGE SCALE GENOMIC DNA]</scope>
</reference>
<evidence type="ECO:0000256" key="3">
    <source>
        <dbReference type="ARBA" id="ARBA00022448"/>
    </source>
</evidence>
<protein>
    <submittedName>
        <fullName evidence="9">CLUMA_CG014899, isoform A</fullName>
    </submittedName>
</protein>
<keyword evidence="3" id="KW-0813">Transport</keyword>
<evidence type="ECO:0000313" key="10">
    <source>
        <dbReference type="Proteomes" id="UP000183832"/>
    </source>
</evidence>
<evidence type="ECO:0000256" key="4">
    <source>
        <dbReference type="ARBA" id="ARBA00022692"/>
    </source>
</evidence>
<evidence type="ECO:0000256" key="7">
    <source>
        <dbReference type="SAM" id="MobiDB-lite"/>
    </source>
</evidence>
<feature type="transmembrane region" description="Helical" evidence="8">
    <location>
        <begin position="489"/>
        <end position="511"/>
    </location>
</feature>
<evidence type="ECO:0000256" key="2">
    <source>
        <dbReference type="ARBA" id="ARBA00006670"/>
    </source>
</evidence>
<feature type="region of interest" description="Disordered" evidence="7">
    <location>
        <begin position="1"/>
        <end position="32"/>
    </location>
</feature>
<dbReference type="HAMAP" id="MF_00221">
    <property type="entry name" value="NRAMP"/>
    <property type="match status" value="1"/>
</dbReference>
<dbReference type="InterPro" id="IPR001046">
    <property type="entry name" value="NRAMP_fam"/>
</dbReference>
<dbReference type="NCBIfam" id="NF037982">
    <property type="entry name" value="Nramp_1"/>
    <property type="match status" value="1"/>
</dbReference>
<feature type="compositionally biased region" description="Polar residues" evidence="7">
    <location>
        <begin position="1"/>
        <end position="10"/>
    </location>
</feature>
<feature type="transmembrane region" description="Helical" evidence="8">
    <location>
        <begin position="134"/>
        <end position="161"/>
    </location>
</feature>
<dbReference type="NCBIfam" id="TIGR01197">
    <property type="entry name" value="nramp"/>
    <property type="match status" value="1"/>
</dbReference>
<dbReference type="Proteomes" id="UP000183832">
    <property type="component" value="Unassembled WGS sequence"/>
</dbReference>
<comment type="subcellular location">
    <subcellularLocation>
        <location evidence="1">Membrane</location>
        <topology evidence="1">Multi-pass membrane protein</topology>
    </subcellularLocation>
</comment>
<dbReference type="GO" id="GO:0010008">
    <property type="term" value="C:endosome membrane"/>
    <property type="evidence" value="ECO:0007669"/>
    <property type="project" value="TreeGrafter"/>
</dbReference>
<evidence type="ECO:0000313" key="9">
    <source>
        <dbReference type="EMBL" id="CRL01680.1"/>
    </source>
</evidence>
<organism evidence="9 10">
    <name type="scientific">Clunio marinus</name>
    <dbReference type="NCBI Taxonomy" id="568069"/>
    <lineage>
        <taxon>Eukaryota</taxon>
        <taxon>Metazoa</taxon>
        <taxon>Ecdysozoa</taxon>
        <taxon>Arthropoda</taxon>
        <taxon>Hexapoda</taxon>
        <taxon>Insecta</taxon>
        <taxon>Pterygota</taxon>
        <taxon>Neoptera</taxon>
        <taxon>Endopterygota</taxon>
        <taxon>Diptera</taxon>
        <taxon>Nematocera</taxon>
        <taxon>Chironomoidea</taxon>
        <taxon>Chironomidae</taxon>
        <taxon>Clunio</taxon>
    </lineage>
</organism>
<feature type="transmembrane region" description="Helical" evidence="8">
    <location>
        <begin position="456"/>
        <end position="477"/>
    </location>
</feature>
<keyword evidence="5 8" id="KW-1133">Transmembrane helix</keyword>
<dbReference type="EMBL" id="CVRI01000056">
    <property type="protein sequence ID" value="CRL01680.1"/>
    <property type="molecule type" value="Genomic_DNA"/>
</dbReference>
<gene>
    <name evidence="9" type="primary">putative Protein Malvolio</name>
    <name evidence="9" type="ORF">CLUMA_CG014899</name>
</gene>
<accession>A0A1J1INE8</accession>
<keyword evidence="6 8" id="KW-0472">Membrane</keyword>